<feature type="transmembrane region" description="Helical" evidence="1">
    <location>
        <begin position="20"/>
        <end position="40"/>
    </location>
</feature>
<reference evidence="3" key="2">
    <citation type="submission" date="2015-01" db="EMBL/GenBank/DDBJ databases">
        <title>Evolutionary Origins and Diversification of the Mycorrhizal Mutualists.</title>
        <authorList>
            <consortium name="DOE Joint Genome Institute"/>
            <consortium name="Mycorrhizal Genomics Consortium"/>
            <person name="Kohler A."/>
            <person name="Kuo A."/>
            <person name="Nagy L.G."/>
            <person name="Floudas D."/>
            <person name="Copeland A."/>
            <person name="Barry K.W."/>
            <person name="Cichocki N."/>
            <person name="Veneault-Fourrey C."/>
            <person name="LaButti K."/>
            <person name="Lindquist E.A."/>
            <person name="Lipzen A."/>
            <person name="Lundell T."/>
            <person name="Morin E."/>
            <person name="Murat C."/>
            <person name="Riley R."/>
            <person name="Ohm R."/>
            <person name="Sun H."/>
            <person name="Tunlid A."/>
            <person name="Henrissat B."/>
            <person name="Grigoriev I.V."/>
            <person name="Hibbett D.S."/>
            <person name="Martin F."/>
        </authorList>
    </citation>
    <scope>NUCLEOTIDE SEQUENCE [LARGE SCALE GENOMIC DNA]</scope>
    <source>
        <strain evidence="3">Zn</strain>
    </source>
</reference>
<keyword evidence="3" id="KW-1185">Reference proteome</keyword>
<sequence>MSCTAKVLGGGVDRPRHVDPFANALVVVVVGSLASSIFAIGRGILRGGPVHCQNSDGLISRAGCPAPPIRVSTLGVCARESRSALFLTTIIM</sequence>
<protein>
    <submittedName>
        <fullName evidence="2">Uncharacterized protein</fullName>
    </submittedName>
</protein>
<dbReference type="InParanoid" id="A0A0C3HUG8"/>
<keyword evidence="1" id="KW-1133">Transmembrane helix</keyword>
<dbReference type="Proteomes" id="UP000054321">
    <property type="component" value="Unassembled WGS sequence"/>
</dbReference>
<keyword evidence="1" id="KW-0812">Transmembrane</keyword>
<proteinExistence type="predicted"/>
<evidence type="ECO:0000313" key="3">
    <source>
        <dbReference type="Proteomes" id="UP000054321"/>
    </source>
</evidence>
<gene>
    <name evidence="2" type="ORF">OIDMADRAFT_17410</name>
</gene>
<organism evidence="2 3">
    <name type="scientific">Oidiodendron maius (strain Zn)</name>
    <dbReference type="NCBI Taxonomy" id="913774"/>
    <lineage>
        <taxon>Eukaryota</taxon>
        <taxon>Fungi</taxon>
        <taxon>Dikarya</taxon>
        <taxon>Ascomycota</taxon>
        <taxon>Pezizomycotina</taxon>
        <taxon>Leotiomycetes</taxon>
        <taxon>Leotiomycetes incertae sedis</taxon>
        <taxon>Myxotrichaceae</taxon>
        <taxon>Oidiodendron</taxon>
    </lineage>
</organism>
<reference evidence="2 3" key="1">
    <citation type="submission" date="2014-04" db="EMBL/GenBank/DDBJ databases">
        <authorList>
            <consortium name="DOE Joint Genome Institute"/>
            <person name="Kuo A."/>
            <person name="Martino E."/>
            <person name="Perotto S."/>
            <person name="Kohler A."/>
            <person name="Nagy L.G."/>
            <person name="Floudas D."/>
            <person name="Copeland A."/>
            <person name="Barry K.W."/>
            <person name="Cichocki N."/>
            <person name="Veneault-Fourrey C."/>
            <person name="LaButti K."/>
            <person name="Lindquist E.A."/>
            <person name="Lipzen A."/>
            <person name="Lundell T."/>
            <person name="Morin E."/>
            <person name="Murat C."/>
            <person name="Sun H."/>
            <person name="Tunlid A."/>
            <person name="Henrissat B."/>
            <person name="Grigoriev I.V."/>
            <person name="Hibbett D.S."/>
            <person name="Martin F."/>
            <person name="Nordberg H.P."/>
            <person name="Cantor M.N."/>
            <person name="Hua S.X."/>
        </authorList>
    </citation>
    <scope>NUCLEOTIDE SEQUENCE [LARGE SCALE GENOMIC DNA]</scope>
    <source>
        <strain evidence="2 3">Zn</strain>
    </source>
</reference>
<dbReference type="HOGENOM" id="CLU_2413846_0_0_1"/>
<dbReference type="EMBL" id="KN832871">
    <property type="protein sequence ID" value="KIN06640.1"/>
    <property type="molecule type" value="Genomic_DNA"/>
</dbReference>
<dbReference type="AlphaFoldDB" id="A0A0C3HUG8"/>
<evidence type="ECO:0000313" key="2">
    <source>
        <dbReference type="EMBL" id="KIN06640.1"/>
    </source>
</evidence>
<accession>A0A0C3HUG8</accession>
<keyword evidence="1" id="KW-0472">Membrane</keyword>
<name>A0A0C3HUG8_OIDMZ</name>
<evidence type="ECO:0000256" key="1">
    <source>
        <dbReference type="SAM" id="Phobius"/>
    </source>
</evidence>